<sequence>MKKLDNVKWFLEIILIIMVFYLYSLVDKDLLLSIRGFERIAENGRIIIAKNDPTDKLITIGSEFRDKQLILDYDDVALENYLGTYMNYLQLKEIDYILIKNKDYLVYQDGKDLYLSTNFIQKNKYYKIEKIEEDKLFLGEKKFFLKPLSDKKMIKKVNKDTEELYYKVKNKTLVIKAENL</sequence>
<accession>A0A377GP59</accession>
<reference evidence="2 3" key="1">
    <citation type="submission" date="2018-06" db="EMBL/GenBank/DDBJ databases">
        <authorList>
            <consortium name="Pathogen Informatics"/>
            <person name="Doyle S."/>
        </authorList>
    </citation>
    <scope>NUCLEOTIDE SEQUENCE [LARGE SCALE GENOMIC DNA]</scope>
    <source>
        <strain evidence="2 3">NCTC10723</strain>
    </source>
</reference>
<gene>
    <name evidence="2" type="ORF">NCTC10723_00049</name>
</gene>
<keyword evidence="1" id="KW-0472">Membrane</keyword>
<keyword evidence="1" id="KW-0812">Transmembrane</keyword>
<feature type="transmembrane region" description="Helical" evidence="1">
    <location>
        <begin position="6"/>
        <end position="26"/>
    </location>
</feature>
<dbReference type="RefSeq" id="WP_115268217.1">
    <property type="nucleotide sequence ID" value="NZ_UGGU01000002.1"/>
</dbReference>
<protein>
    <submittedName>
        <fullName evidence="2">Uncharacterized protein</fullName>
    </submittedName>
</protein>
<dbReference type="EMBL" id="UGGU01000002">
    <property type="protein sequence ID" value="STO28738.1"/>
    <property type="molecule type" value="Genomic_DNA"/>
</dbReference>
<evidence type="ECO:0000313" key="3">
    <source>
        <dbReference type="Proteomes" id="UP000255328"/>
    </source>
</evidence>
<name>A0A377GP59_9FUSO</name>
<keyword evidence="1" id="KW-1133">Transmembrane helix</keyword>
<dbReference type="AlphaFoldDB" id="A0A377GP59"/>
<proteinExistence type="predicted"/>
<dbReference type="Proteomes" id="UP000255328">
    <property type="component" value="Unassembled WGS sequence"/>
</dbReference>
<keyword evidence="3" id="KW-1185">Reference proteome</keyword>
<organism evidence="2 3">
    <name type="scientific">Fusobacterium necrogenes</name>
    <dbReference type="NCBI Taxonomy" id="858"/>
    <lineage>
        <taxon>Bacteria</taxon>
        <taxon>Fusobacteriati</taxon>
        <taxon>Fusobacteriota</taxon>
        <taxon>Fusobacteriia</taxon>
        <taxon>Fusobacteriales</taxon>
        <taxon>Fusobacteriaceae</taxon>
        <taxon>Fusobacterium</taxon>
    </lineage>
</organism>
<evidence type="ECO:0000313" key="2">
    <source>
        <dbReference type="EMBL" id="STO28738.1"/>
    </source>
</evidence>
<evidence type="ECO:0000256" key="1">
    <source>
        <dbReference type="SAM" id="Phobius"/>
    </source>
</evidence>